<organism evidence="2 3">
    <name type="scientific">Venturia nashicola</name>
    <dbReference type="NCBI Taxonomy" id="86259"/>
    <lineage>
        <taxon>Eukaryota</taxon>
        <taxon>Fungi</taxon>
        <taxon>Dikarya</taxon>
        <taxon>Ascomycota</taxon>
        <taxon>Pezizomycotina</taxon>
        <taxon>Dothideomycetes</taxon>
        <taxon>Pleosporomycetidae</taxon>
        <taxon>Venturiales</taxon>
        <taxon>Venturiaceae</taxon>
        <taxon>Venturia</taxon>
    </lineage>
</organism>
<accession>A0A4Z1P4Q1</accession>
<feature type="compositionally biased region" description="Basic and acidic residues" evidence="1">
    <location>
        <begin position="659"/>
        <end position="668"/>
    </location>
</feature>
<feature type="compositionally biased region" description="Polar residues" evidence="1">
    <location>
        <begin position="476"/>
        <end position="487"/>
    </location>
</feature>
<name>A0A4Z1P4Q1_9PEZI</name>
<evidence type="ECO:0000313" key="3">
    <source>
        <dbReference type="Proteomes" id="UP000298493"/>
    </source>
</evidence>
<feature type="compositionally biased region" description="Acidic residues" evidence="1">
    <location>
        <begin position="48"/>
        <end position="62"/>
    </location>
</feature>
<feature type="compositionally biased region" description="Basic and acidic residues" evidence="1">
    <location>
        <begin position="10"/>
        <end position="33"/>
    </location>
</feature>
<dbReference type="STRING" id="86259.A0A4Z1P4Q1"/>
<feature type="compositionally biased region" description="Polar residues" evidence="1">
    <location>
        <begin position="586"/>
        <end position="597"/>
    </location>
</feature>
<feature type="compositionally biased region" description="Polar residues" evidence="1">
    <location>
        <begin position="877"/>
        <end position="886"/>
    </location>
</feature>
<gene>
    <name evidence="2" type="ORF">E6O75_ATG06671</name>
</gene>
<dbReference type="PANTHER" id="PTHR39639:SF1">
    <property type="entry name" value="DUF262 DOMAIN-CONTAINING PROTEIN"/>
    <property type="match status" value="1"/>
</dbReference>
<feature type="region of interest" description="Disordered" evidence="1">
    <location>
        <begin position="1"/>
        <end position="69"/>
    </location>
</feature>
<dbReference type="EMBL" id="SNSC02000012">
    <property type="protein sequence ID" value="TID19333.1"/>
    <property type="molecule type" value="Genomic_DNA"/>
</dbReference>
<proteinExistence type="predicted"/>
<sequence>MSAGRSHVSASDEKRPMEIRDPDGTHIIQDDPRTAPPQEEYTDHILDESEPEVASDSDGDDDVFFKPSPSLPPNVIKRTLRELNDLMNTPYLDLNLPEYRHRRYEGNEDLTSIIDSFSQNYEFPPISFNQKQVRGPDGSIQYSRVCIDGLKRLSAIKAFMDGEIPCHDHRRRKWFYCIKSKNDLGARAVGGRRILPMDDKEDFQNKHFVCHEFEDLTGTEEIELRARVHLGSILTPGEKLRAAMIFSGELMINFAKTLERDFQQIAELADTRRMKGFHNLMKCSSQIFEIQRARAENRVPVLRISETAINDFIKYADASALERIKKTLGVFDILVTRHPEVFYPMPGVPFRPMEMIIIAVLAFKCYQTNVRPLRFIRFIASLRDSTHKFSSQQGVFQTRRIWNYAWNFIENIEDYVIEGEVSDSEQAVSTVTQSEKAASAVPEEVAALALHGHVGSRASSATFSPAHSFPGMQFMGSPSSLSQQSTAVKRKASPHPLDLVKKQVQVPTPVSPAILQSPRVSLRADSPDSVLGSGDLGDENVAETTGGTIQEDLPAHNIAPVPAPRQLVRSSFKSRSEFVPHRSESPKGNTSTLNTLIASVPAPPSPSKAVSSSPSALNVLFGASQRPLIKSSLLYSHETKKTVPYQSSQSNVALPSEEPPLRSGDRHVTPINQGHLVGYETPTIPPYSGRGRPRKYPPKSATPEGQTPRKRGRPRKDSNSVVPGTPSIQAHGTRGRGRGMKSIPGGFSTRATPTSPPAVEELHTASPRLRQNGGWAVNMEPSAILHQNVSPALIPPHSFAMSSDRPRKDVIPSSTPSAASPPPNSQSEPSINQYDVEPLPPDVRSNQEDQAQRFGPVGANSPSPKLDGDACYDQPLEGQSSAASTDPKQALAPAKVPAPPAPRAQSIMQPRAVSISSSREPSVSRLSTVRSLSTMSPRTTPDPSLVDAKPFVASFKAGGANAIRERRRQQQAELEEKKRRKQEAENLANSAAVSVTPKD</sequence>
<feature type="region of interest" description="Disordered" evidence="1">
    <location>
        <begin position="474"/>
        <end position="495"/>
    </location>
</feature>
<protein>
    <recommendedName>
        <fullName evidence="4">DUF262 domain-containing protein</fullName>
    </recommendedName>
</protein>
<feature type="compositionally biased region" description="Polar residues" evidence="1">
    <location>
        <begin position="644"/>
        <end position="653"/>
    </location>
</feature>
<feature type="region of interest" description="Disordered" evidence="1">
    <location>
        <begin position="795"/>
        <end position="999"/>
    </location>
</feature>
<dbReference type="PANTHER" id="PTHR39639">
    <property type="entry name" value="CHROMOSOME 16, WHOLE GENOME SHOTGUN SEQUENCE"/>
    <property type="match status" value="1"/>
</dbReference>
<feature type="region of interest" description="Disordered" evidence="1">
    <location>
        <begin position="642"/>
        <end position="773"/>
    </location>
</feature>
<comment type="caution">
    <text evidence="2">The sequence shown here is derived from an EMBL/GenBank/DDBJ whole genome shotgun (WGS) entry which is preliminary data.</text>
</comment>
<evidence type="ECO:0000313" key="2">
    <source>
        <dbReference type="EMBL" id="TID19333.1"/>
    </source>
</evidence>
<feature type="region of interest" description="Disordered" evidence="1">
    <location>
        <begin position="519"/>
        <end position="542"/>
    </location>
</feature>
<feature type="compositionally biased region" description="Low complexity" evidence="1">
    <location>
        <begin position="913"/>
        <end position="934"/>
    </location>
</feature>
<evidence type="ECO:0000256" key="1">
    <source>
        <dbReference type="SAM" id="MobiDB-lite"/>
    </source>
</evidence>
<dbReference type="AlphaFoldDB" id="A0A4Z1P4Q1"/>
<dbReference type="Proteomes" id="UP000298493">
    <property type="component" value="Unassembled WGS sequence"/>
</dbReference>
<reference evidence="2 3" key="1">
    <citation type="submission" date="2019-04" db="EMBL/GenBank/DDBJ databases">
        <title>High contiguity whole genome sequence and gene annotation resource for two Venturia nashicola isolates.</title>
        <authorList>
            <person name="Prokchorchik M."/>
            <person name="Won K."/>
            <person name="Lee Y."/>
            <person name="Choi E.D."/>
            <person name="Segonzac C."/>
            <person name="Sohn K.H."/>
        </authorList>
    </citation>
    <scope>NUCLEOTIDE SEQUENCE [LARGE SCALE GENOMIC DNA]</scope>
    <source>
        <strain evidence="2 3">PRI2</strain>
    </source>
</reference>
<feature type="region of interest" description="Disordered" evidence="1">
    <location>
        <begin position="573"/>
        <end position="613"/>
    </location>
</feature>
<feature type="compositionally biased region" description="Basic and acidic residues" evidence="1">
    <location>
        <begin position="968"/>
        <end position="977"/>
    </location>
</feature>
<feature type="compositionally biased region" description="Basic and acidic residues" evidence="1">
    <location>
        <begin position="574"/>
        <end position="585"/>
    </location>
</feature>
<dbReference type="OrthoDB" id="5419821at2759"/>
<evidence type="ECO:0008006" key="4">
    <source>
        <dbReference type="Google" id="ProtNLM"/>
    </source>
</evidence>
<keyword evidence="3" id="KW-1185">Reference proteome</keyword>
<feature type="compositionally biased region" description="Polar residues" evidence="1">
    <location>
        <begin position="719"/>
        <end position="730"/>
    </location>
</feature>